<protein>
    <recommendedName>
        <fullName evidence="3">DUF3604 domain-containing protein</fullName>
    </recommendedName>
</protein>
<keyword evidence="2" id="KW-1185">Reference proteome</keyword>
<proteinExistence type="predicted"/>
<dbReference type="SUPFAM" id="SSF89550">
    <property type="entry name" value="PHP domain-like"/>
    <property type="match status" value="1"/>
</dbReference>
<accession>A0A0T5NYV2</accession>
<organism evidence="1 2">
    <name type="scientific">Roseovarius atlanticus</name>
    <dbReference type="NCBI Taxonomy" id="1641875"/>
    <lineage>
        <taxon>Bacteria</taxon>
        <taxon>Pseudomonadati</taxon>
        <taxon>Pseudomonadota</taxon>
        <taxon>Alphaproteobacteria</taxon>
        <taxon>Rhodobacterales</taxon>
        <taxon>Roseobacteraceae</taxon>
        <taxon>Roseovarius</taxon>
    </lineage>
</organism>
<comment type="caution">
    <text evidence="1">The sequence shown here is derived from an EMBL/GenBank/DDBJ whole genome shotgun (WGS) entry which is preliminary data.</text>
</comment>
<dbReference type="Proteomes" id="UP000051295">
    <property type="component" value="Unassembled WGS sequence"/>
</dbReference>
<evidence type="ECO:0000313" key="1">
    <source>
        <dbReference type="EMBL" id="KRS14077.1"/>
    </source>
</evidence>
<dbReference type="Gene3D" id="3.20.20.140">
    <property type="entry name" value="Metal-dependent hydrolases"/>
    <property type="match status" value="1"/>
</dbReference>
<dbReference type="EMBL" id="LAXJ01000003">
    <property type="protein sequence ID" value="KRS14077.1"/>
    <property type="molecule type" value="Genomic_DNA"/>
</dbReference>
<gene>
    <name evidence="1" type="ORF">XM53_03900</name>
</gene>
<evidence type="ECO:0000313" key="2">
    <source>
        <dbReference type="Proteomes" id="UP000051295"/>
    </source>
</evidence>
<dbReference type="Pfam" id="PF12228">
    <property type="entry name" value="DUF3604"/>
    <property type="match status" value="1"/>
</dbReference>
<dbReference type="AlphaFoldDB" id="A0A0T5NYV2"/>
<dbReference type="InterPro" id="IPR022028">
    <property type="entry name" value="DUF3604"/>
</dbReference>
<name>A0A0T5NYV2_9RHOB</name>
<dbReference type="InterPro" id="IPR016195">
    <property type="entry name" value="Pol/histidinol_Pase-like"/>
</dbReference>
<sequence>MTDVQATGNFLPLPDQFAIGVHPGPGSNWHAVLPSLRQVGEGFRFGLKCEDKWGNPTDQASGRVRIETSIPVDGLPESFDYVPSDRSMIFDDLTVNEAGTLRVRIFVDDMLACESGPMVVNDAGLSGYWGDLHGQTGETVGVNSIESYFDFARNKAFLDVCAHQANDFQINQTFWHKLNDLTARVNEPGRFTVFPGYEWSGNTAIGGDHNVFYATEGRPIYRCSHALLEDRSEMAEDANTLTDLFAKLQNEDATVYAHVGGRYCNIHYDHDPRIETAVEMHSAWGTFEWVLTDGFPMRRRVGVVCNSDGHKGRPGASYPGASRFGAYGGLTCFLTDRNDRGSIMEAQRRRHHYGTTGCRMHLAVSARFENDAALFWRNPLSSPDVVPDNVRNAMMGDIVRVTDETVDIDTRVEAHAGILEVELRDADEVIERLQTYSPDDLGERIRVTWSGAEYRGRGRDVRWTGRAQFDQARIRDLTTINTWNPETILDQRGSQSVVWNGVTTGNFMGFDAYLADSRTGRLNISTNQGMLDVALKEVGFAPSVFDAGGLGKKITIQRLPDAPLERSVIATRSVKIRETGDTPVWVRVTTEDGFQAWSSPIYLYRK</sequence>
<reference evidence="1 2" key="1">
    <citation type="submission" date="2015-04" db="EMBL/GenBank/DDBJ databases">
        <title>The draft genome sequence of Roseovarius sp.R12b.</title>
        <authorList>
            <person name="Li G."/>
            <person name="Lai Q."/>
            <person name="Shao Z."/>
            <person name="Yan P."/>
        </authorList>
    </citation>
    <scope>NUCLEOTIDE SEQUENCE [LARGE SCALE GENOMIC DNA]</scope>
    <source>
        <strain evidence="1 2">R12B</strain>
    </source>
</reference>
<evidence type="ECO:0008006" key="3">
    <source>
        <dbReference type="Google" id="ProtNLM"/>
    </source>
</evidence>
<dbReference type="PATRIC" id="fig|1641875.4.peg.2790"/>